<organism evidence="5 6">
    <name type="scientific">Vibrio gallaecicus</name>
    <dbReference type="NCBI Taxonomy" id="552386"/>
    <lineage>
        <taxon>Bacteria</taxon>
        <taxon>Pseudomonadati</taxon>
        <taxon>Pseudomonadota</taxon>
        <taxon>Gammaproteobacteria</taxon>
        <taxon>Vibrionales</taxon>
        <taxon>Vibrionaceae</taxon>
        <taxon>Vibrio</taxon>
    </lineage>
</organism>
<dbReference type="PANTHER" id="PTHR43792">
    <property type="entry name" value="GNAT FAMILY, PUTATIVE (AFU_ORTHOLOGUE AFUA_3G00765)-RELATED-RELATED"/>
    <property type="match status" value="1"/>
</dbReference>
<dbReference type="PANTHER" id="PTHR43792:SF8">
    <property type="entry name" value="[RIBOSOMAL PROTEIN US5]-ALANINE N-ACETYLTRANSFERASE"/>
    <property type="match status" value="1"/>
</dbReference>
<dbReference type="Gene3D" id="3.40.630.30">
    <property type="match status" value="1"/>
</dbReference>
<evidence type="ECO:0000259" key="4">
    <source>
        <dbReference type="PROSITE" id="PS51186"/>
    </source>
</evidence>
<dbReference type="EC" id="2.3.-.-" evidence="5"/>
<evidence type="ECO:0000256" key="3">
    <source>
        <dbReference type="ARBA" id="ARBA00038502"/>
    </source>
</evidence>
<sequence>MIISVQIVKLSDATELLNFELENRVWFEQHIPPRFDGFYSVSGVKSQIKEFLNLYEDNTMIPMILRTQDGEICGRLNLTMEDSDNNLGVIGYRIGEKFTRKGLATQAIEYMQKYIHDQTQLTRLKAIVLSSNRGSSIALERNGFKVRAHLKEFAMLNGQQMNAYEYIWEKS</sequence>
<comment type="caution">
    <text evidence="5">The sequence shown here is derived from an EMBL/GenBank/DDBJ whole genome shotgun (WGS) entry which is preliminary data.</text>
</comment>
<dbReference type="RefSeq" id="WP_372268697.1">
    <property type="nucleotide sequence ID" value="NZ_JBFRUW010000173.1"/>
</dbReference>
<dbReference type="PROSITE" id="PS51186">
    <property type="entry name" value="GNAT"/>
    <property type="match status" value="1"/>
</dbReference>
<evidence type="ECO:0000256" key="2">
    <source>
        <dbReference type="ARBA" id="ARBA00023315"/>
    </source>
</evidence>
<evidence type="ECO:0000313" key="6">
    <source>
        <dbReference type="Proteomes" id="UP001570417"/>
    </source>
</evidence>
<name>A0ABV4NIM1_9VIBR</name>
<dbReference type="Pfam" id="PF13302">
    <property type="entry name" value="Acetyltransf_3"/>
    <property type="match status" value="1"/>
</dbReference>
<protein>
    <submittedName>
        <fullName evidence="5">GNAT family N-acetyltransferase</fullName>
        <ecNumber evidence="5">2.3.-.-</ecNumber>
    </submittedName>
</protein>
<accession>A0ABV4NIM1</accession>
<dbReference type="Proteomes" id="UP001570417">
    <property type="component" value="Unassembled WGS sequence"/>
</dbReference>
<feature type="domain" description="N-acetyltransferase" evidence="4">
    <location>
        <begin position="3"/>
        <end position="171"/>
    </location>
</feature>
<keyword evidence="1 5" id="KW-0808">Transferase</keyword>
<dbReference type="InterPro" id="IPR016181">
    <property type="entry name" value="Acyl_CoA_acyltransferase"/>
</dbReference>
<gene>
    <name evidence="5" type="ORF">AB4566_21760</name>
</gene>
<evidence type="ECO:0000256" key="1">
    <source>
        <dbReference type="ARBA" id="ARBA00022679"/>
    </source>
</evidence>
<comment type="similarity">
    <text evidence="3">Belongs to the acetyltransferase family. RimJ subfamily.</text>
</comment>
<dbReference type="InterPro" id="IPR051531">
    <property type="entry name" value="N-acetyltransferase"/>
</dbReference>
<reference evidence="5 6" key="1">
    <citation type="journal article" date="2024" name="ISME J.">
        <title>Tailless and filamentous prophages are predominant in marine Vibrio.</title>
        <authorList>
            <person name="Steensen K."/>
            <person name="Seneca J."/>
            <person name="Bartlau N."/>
            <person name="Yu X.A."/>
            <person name="Hussain F.A."/>
            <person name="Polz M.F."/>
        </authorList>
    </citation>
    <scope>NUCLEOTIDE SEQUENCE [LARGE SCALE GENOMIC DNA]</scope>
    <source>
        <strain evidence="5 6">10N.222.51.A1</strain>
    </source>
</reference>
<keyword evidence="2 5" id="KW-0012">Acyltransferase</keyword>
<dbReference type="SUPFAM" id="SSF55729">
    <property type="entry name" value="Acyl-CoA N-acyltransferases (Nat)"/>
    <property type="match status" value="1"/>
</dbReference>
<evidence type="ECO:0000313" key="5">
    <source>
        <dbReference type="EMBL" id="MFA0570879.1"/>
    </source>
</evidence>
<dbReference type="EMBL" id="JBFRUW010000173">
    <property type="protein sequence ID" value="MFA0570879.1"/>
    <property type="molecule type" value="Genomic_DNA"/>
</dbReference>
<dbReference type="InterPro" id="IPR000182">
    <property type="entry name" value="GNAT_dom"/>
</dbReference>
<dbReference type="GO" id="GO:0016746">
    <property type="term" value="F:acyltransferase activity"/>
    <property type="evidence" value="ECO:0007669"/>
    <property type="project" value="UniProtKB-KW"/>
</dbReference>
<keyword evidence="6" id="KW-1185">Reference proteome</keyword>
<proteinExistence type="inferred from homology"/>